<dbReference type="EMBL" id="LAJX01000047">
    <property type="protein sequence ID" value="KJV07297.1"/>
    <property type="molecule type" value="Genomic_DNA"/>
</dbReference>
<reference evidence="2 3" key="2">
    <citation type="journal article" date="2016" name="Microb. Ecol.">
        <title>Genome Characteristics of a Novel Type I Methanotroph (Sn10-6) Isolated from a Flooded Indian Rice Field.</title>
        <authorList>
            <person name="Rahalkar M.C."/>
            <person name="Pandit P.S."/>
            <person name="Dhakephalkar P.K."/>
            <person name="Pore S."/>
            <person name="Arora P."/>
            <person name="Kapse N."/>
        </authorList>
    </citation>
    <scope>NUCLEOTIDE SEQUENCE [LARGE SCALE GENOMIC DNA]</scope>
    <source>
        <strain evidence="2 3">Sn10-6</strain>
    </source>
</reference>
<evidence type="ECO:0000256" key="1">
    <source>
        <dbReference type="SAM" id="Phobius"/>
    </source>
</evidence>
<dbReference type="AlphaFoldDB" id="A0A0F3IKU2"/>
<evidence type="ECO:0000313" key="2">
    <source>
        <dbReference type="EMBL" id="KJV07297.1"/>
    </source>
</evidence>
<gene>
    <name evidence="2" type="ORF">VZ94_05505</name>
</gene>
<keyword evidence="1" id="KW-1133">Transmembrane helix</keyword>
<name>A0A0F3IKU2_9GAMM</name>
<protein>
    <submittedName>
        <fullName evidence="2">Uncharacterized protein</fullName>
    </submittedName>
</protein>
<comment type="caution">
    <text evidence="2">The sequence shown here is derived from an EMBL/GenBank/DDBJ whole genome shotgun (WGS) entry which is preliminary data.</text>
</comment>
<dbReference type="Proteomes" id="UP000033684">
    <property type="component" value="Unassembled WGS sequence"/>
</dbReference>
<proteinExistence type="predicted"/>
<keyword evidence="3" id="KW-1185">Reference proteome</keyword>
<feature type="transmembrane region" description="Helical" evidence="1">
    <location>
        <begin position="39"/>
        <end position="60"/>
    </location>
</feature>
<accession>A0A0F3IKU2</accession>
<reference evidence="3" key="1">
    <citation type="submission" date="2015-03" db="EMBL/GenBank/DDBJ databases">
        <title>Draft genome sequence of a novel methanotroph (Sn10-6) isolated from flooded ricefield rhizosphere in India.</title>
        <authorList>
            <person name="Pandit P.S."/>
            <person name="Pore S.D."/>
            <person name="Arora P."/>
            <person name="Kapse N.G."/>
            <person name="Dhakephalkar P.K."/>
            <person name="Rahalkar M.C."/>
        </authorList>
    </citation>
    <scope>NUCLEOTIDE SEQUENCE [LARGE SCALE GENOMIC DNA]</scope>
    <source>
        <strain evidence="3">Sn10-6</strain>
    </source>
</reference>
<keyword evidence="1" id="KW-0812">Transmembrane</keyword>
<keyword evidence="1" id="KW-0472">Membrane</keyword>
<sequence length="67" mass="7521">METRKAIVKPGKNGLSILTARTLFFGGIVNLSLIEIESIFIPIGSLLAENYWSGYFAVILKFKINFR</sequence>
<evidence type="ECO:0000313" key="3">
    <source>
        <dbReference type="Proteomes" id="UP000033684"/>
    </source>
</evidence>
<organism evidence="2 3">
    <name type="scientific">Methylocucumis oryzae</name>
    <dbReference type="NCBI Taxonomy" id="1632867"/>
    <lineage>
        <taxon>Bacteria</taxon>
        <taxon>Pseudomonadati</taxon>
        <taxon>Pseudomonadota</taxon>
        <taxon>Gammaproteobacteria</taxon>
        <taxon>Methylococcales</taxon>
        <taxon>Methylococcaceae</taxon>
        <taxon>Methylocucumis</taxon>
    </lineage>
</organism>
<feature type="transmembrane region" description="Helical" evidence="1">
    <location>
        <begin position="12"/>
        <end position="33"/>
    </location>
</feature>